<evidence type="ECO:0000256" key="8">
    <source>
        <dbReference type="ARBA" id="ARBA00022989"/>
    </source>
</evidence>
<evidence type="ECO:0000256" key="4">
    <source>
        <dbReference type="ARBA" id="ARBA00022448"/>
    </source>
</evidence>
<dbReference type="NCBIfam" id="TIGR00739">
    <property type="entry name" value="yajC"/>
    <property type="match status" value="1"/>
</dbReference>
<evidence type="ECO:0000256" key="11">
    <source>
        <dbReference type="SAM" id="MobiDB-lite"/>
    </source>
</evidence>
<evidence type="ECO:0000256" key="10">
    <source>
        <dbReference type="ARBA" id="ARBA00023136"/>
    </source>
</evidence>
<dbReference type="PANTHER" id="PTHR33909:SF1">
    <property type="entry name" value="SEC TRANSLOCON ACCESSORY COMPLEX SUBUNIT YAJC"/>
    <property type="match status" value="1"/>
</dbReference>
<keyword evidence="5" id="KW-1003">Cell membrane</keyword>
<feature type="transmembrane region" description="Helical" evidence="12">
    <location>
        <begin position="15"/>
        <end position="37"/>
    </location>
</feature>
<feature type="region of interest" description="Disordered" evidence="11">
    <location>
        <begin position="108"/>
        <end position="138"/>
    </location>
</feature>
<dbReference type="RefSeq" id="WP_004140969.1">
    <property type="nucleotide sequence ID" value="NZ_CAUQCO010000051.1"/>
</dbReference>
<evidence type="ECO:0000256" key="2">
    <source>
        <dbReference type="ARBA" id="ARBA00006742"/>
    </source>
</evidence>
<evidence type="ECO:0000256" key="12">
    <source>
        <dbReference type="SAM" id="Phobius"/>
    </source>
</evidence>
<dbReference type="Proteomes" id="UP000190837">
    <property type="component" value="Unassembled WGS sequence"/>
</dbReference>
<dbReference type="GO" id="GO:0015031">
    <property type="term" value="P:protein transport"/>
    <property type="evidence" value="ECO:0007669"/>
    <property type="project" value="UniProtKB-KW"/>
</dbReference>
<evidence type="ECO:0000313" key="13">
    <source>
        <dbReference type="EMBL" id="SAM58740.1"/>
    </source>
</evidence>
<sequence length="138" mass="15025">MLFIQDAYAQAAPQAGGGASSIIMMVLLIGVMWFFMFRPQQKKMKEHQLLISSLKKGDEVMTNGGIMGRIMDLDNFAVDLEIAKNTVIRVQRGVVVQILPKGSLKAALGSNKAANDDKADKAEAKNEKNEAEDDADKA</sequence>
<dbReference type="SMART" id="SM01323">
    <property type="entry name" value="YajC"/>
    <property type="match status" value="1"/>
</dbReference>
<dbReference type="AlphaFoldDB" id="A0A1C3H2I5"/>
<gene>
    <name evidence="13" type="ORF">CHUV0807_0480</name>
</gene>
<keyword evidence="4" id="KW-0813">Transport</keyword>
<dbReference type="PANTHER" id="PTHR33909">
    <property type="entry name" value="SEC TRANSLOCON ACCESSORY COMPLEX SUBUNIT YAJC"/>
    <property type="match status" value="1"/>
</dbReference>
<accession>A0A1C3H2I5</accession>
<evidence type="ECO:0000256" key="6">
    <source>
        <dbReference type="ARBA" id="ARBA00022692"/>
    </source>
</evidence>
<evidence type="ECO:0000256" key="5">
    <source>
        <dbReference type="ARBA" id="ARBA00022475"/>
    </source>
</evidence>
<comment type="subcellular location">
    <subcellularLocation>
        <location evidence="1">Cell membrane</location>
        <topology evidence="1">Single-pass membrane protein</topology>
    </subcellularLocation>
</comment>
<proteinExistence type="inferred from homology"/>
<keyword evidence="10 12" id="KW-0472">Membrane</keyword>
<keyword evidence="9" id="KW-0811">Translocation</keyword>
<dbReference type="OMA" id="GMEMIIM"/>
<dbReference type="PRINTS" id="PR01853">
    <property type="entry name" value="YAJCTRNLCASE"/>
</dbReference>
<organism evidence="13 14">
    <name type="scientific">Cardiobacterium hominis</name>
    <dbReference type="NCBI Taxonomy" id="2718"/>
    <lineage>
        <taxon>Bacteria</taxon>
        <taxon>Pseudomonadati</taxon>
        <taxon>Pseudomonadota</taxon>
        <taxon>Gammaproteobacteria</taxon>
        <taxon>Cardiobacteriales</taxon>
        <taxon>Cardiobacteriaceae</taxon>
        <taxon>Cardiobacterium</taxon>
    </lineage>
</organism>
<dbReference type="EMBL" id="FKLO01000023">
    <property type="protein sequence ID" value="SAM58740.1"/>
    <property type="molecule type" value="Genomic_DNA"/>
</dbReference>
<keyword evidence="6 12" id="KW-0812">Transmembrane</keyword>
<comment type="similarity">
    <text evidence="2">Belongs to the YajC family.</text>
</comment>
<evidence type="ECO:0000256" key="3">
    <source>
        <dbReference type="ARBA" id="ARBA00014962"/>
    </source>
</evidence>
<keyword evidence="7" id="KW-0653">Protein transport</keyword>
<keyword evidence="8 12" id="KW-1133">Transmembrane helix</keyword>
<dbReference type="Pfam" id="PF02699">
    <property type="entry name" value="YajC"/>
    <property type="match status" value="1"/>
</dbReference>
<dbReference type="InterPro" id="IPR003849">
    <property type="entry name" value="Preprotein_translocase_YajC"/>
</dbReference>
<evidence type="ECO:0000313" key="14">
    <source>
        <dbReference type="Proteomes" id="UP000190837"/>
    </source>
</evidence>
<dbReference type="GO" id="GO:0005886">
    <property type="term" value="C:plasma membrane"/>
    <property type="evidence" value="ECO:0007669"/>
    <property type="project" value="UniProtKB-SubCell"/>
</dbReference>
<dbReference type="GeneID" id="84788680"/>
<name>A0A1C3H2I5_9GAMM</name>
<feature type="compositionally biased region" description="Basic and acidic residues" evidence="11">
    <location>
        <begin position="114"/>
        <end position="129"/>
    </location>
</feature>
<evidence type="ECO:0000256" key="1">
    <source>
        <dbReference type="ARBA" id="ARBA00004162"/>
    </source>
</evidence>
<evidence type="ECO:0000256" key="9">
    <source>
        <dbReference type="ARBA" id="ARBA00023010"/>
    </source>
</evidence>
<protein>
    <recommendedName>
        <fullName evidence="3">Sec translocon accessory complex subunit YajC</fullName>
    </recommendedName>
</protein>
<reference evidence="14" key="1">
    <citation type="submission" date="2016-04" db="EMBL/GenBank/DDBJ databases">
        <authorList>
            <person name="Tagini F."/>
        </authorList>
    </citation>
    <scope>NUCLEOTIDE SEQUENCE [LARGE SCALE GENOMIC DNA]</scope>
    <source>
        <strain evidence="14">CHUV0807</strain>
    </source>
</reference>
<evidence type="ECO:0000256" key="7">
    <source>
        <dbReference type="ARBA" id="ARBA00022927"/>
    </source>
</evidence>